<dbReference type="AlphaFoldDB" id="E6WYG4"/>
<proteinExistence type="predicted"/>
<evidence type="ECO:0008006" key="3">
    <source>
        <dbReference type="Google" id="ProtNLM"/>
    </source>
</evidence>
<name>E6WYG4_NITSE</name>
<evidence type="ECO:0000313" key="2">
    <source>
        <dbReference type="Proteomes" id="UP000008633"/>
    </source>
</evidence>
<organism evidence="1 2">
    <name type="scientific">Nitratifractor salsuginis (strain DSM 16511 / JCM 12458 / E9I37-1)</name>
    <dbReference type="NCBI Taxonomy" id="749222"/>
    <lineage>
        <taxon>Bacteria</taxon>
        <taxon>Pseudomonadati</taxon>
        <taxon>Campylobacterota</taxon>
        <taxon>Epsilonproteobacteria</taxon>
        <taxon>Campylobacterales</taxon>
        <taxon>Sulfurovaceae</taxon>
        <taxon>Nitratifractor</taxon>
    </lineage>
</organism>
<reference evidence="2" key="2">
    <citation type="submission" date="2011-01" db="EMBL/GenBank/DDBJ databases">
        <title>The complete genome of Nitratifractor salsuginis DSM 16511.</title>
        <authorList>
            <consortium name="US DOE Joint Genome Institute (JGI-PGF)"/>
            <person name="Lucas S."/>
            <person name="Copeland A."/>
            <person name="Lapidus A."/>
            <person name="Bruce D."/>
            <person name="Goodwin L."/>
            <person name="Pitluck S."/>
            <person name="Kyrpides N."/>
            <person name="Mavromatis K."/>
            <person name="Ivanova N."/>
            <person name="Mikhailova N."/>
            <person name="Zeytun A."/>
            <person name="Detter J.C."/>
            <person name="Tapia R."/>
            <person name="Han C."/>
            <person name="Land M."/>
            <person name="Hauser L."/>
            <person name="Markowitz V."/>
            <person name="Cheng J.-F."/>
            <person name="Hugenholtz P."/>
            <person name="Woyke T."/>
            <person name="Wu D."/>
            <person name="Tindall B."/>
            <person name="Schuetze A."/>
            <person name="Brambilla E."/>
            <person name="Klenk H.-P."/>
            <person name="Eisen J.A."/>
        </authorList>
    </citation>
    <scope>NUCLEOTIDE SEQUENCE [LARGE SCALE GENOMIC DNA]</scope>
    <source>
        <strain evidence="2">DSM 16511 / JCM 12458 / E9I37-1</strain>
    </source>
</reference>
<dbReference type="SUPFAM" id="SSF55821">
    <property type="entry name" value="YrdC/RibB"/>
    <property type="match status" value="1"/>
</dbReference>
<dbReference type="KEGG" id="nsa:Nitsa_1223"/>
<accession>E6WYG4</accession>
<evidence type="ECO:0000313" key="1">
    <source>
        <dbReference type="EMBL" id="ADV46476.1"/>
    </source>
</evidence>
<gene>
    <name evidence="1" type="ordered locus">Nitsa_1223</name>
</gene>
<dbReference type="Gene3D" id="3.90.870.10">
    <property type="entry name" value="DHBP synthase"/>
    <property type="match status" value="1"/>
</dbReference>
<dbReference type="RefSeq" id="WP_013554167.1">
    <property type="nucleotide sequence ID" value="NC_014935.1"/>
</dbReference>
<sequence length="151" mass="17213">MKLPQAPLGKLVFLSDTDTTVGFLSQDTSRLDRIKGRPGHKRYIHALDSLHTLRRLGRVPAKHRRLVRRRKRTTFILPNGNSFRLIRDPRHLLLLARLGGWAYTTSANRAGAPYDENFARQNADVVVEPLGTPAPPSPILRLGKERIRRIR</sequence>
<dbReference type="STRING" id="749222.Nitsa_1223"/>
<protein>
    <recommendedName>
        <fullName evidence="3">SUA5/yciO/yrdC domain protein</fullName>
    </recommendedName>
</protein>
<reference evidence="1 2" key="1">
    <citation type="journal article" date="2011" name="Stand. Genomic Sci.">
        <title>Complete genome sequence of Nitratifractor salsuginis type strain (E9I37-1).</title>
        <authorList>
            <person name="Anderson I."/>
            <person name="Sikorski J."/>
            <person name="Zeytun A."/>
            <person name="Nolan M."/>
            <person name="Lapidus A."/>
            <person name="Lucas S."/>
            <person name="Hammon N."/>
            <person name="Deshpande S."/>
            <person name="Cheng J.F."/>
            <person name="Tapia R."/>
            <person name="Han C."/>
            <person name="Goodwin L."/>
            <person name="Pitluck S."/>
            <person name="Liolios K."/>
            <person name="Pagani I."/>
            <person name="Ivanova N."/>
            <person name="Huntemann M."/>
            <person name="Mavromatis K."/>
            <person name="Ovchinikova G."/>
            <person name="Pati A."/>
            <person name="Chen A."/>
            <person name="Palaniappan K."/>
            <person name="Land M."/>
            <person name="Hauser L."/>
            <person name="Brambilla E.M."/>
            <person name="Ngatchou-Djao O.D."/>
            <person name="Rohde M."/>
            <person name="Tindall B.J."/>
            <person name="Goker M."/>
            <person name="Detter J.C."/>
            <person name="Woyke T."/>
            <person name="Bristow J."/>
            <person name="Eisen J.A."/>
            <person name="Markowitz V."/>
            <person name="Hugenholtz P."/>
            <person name="Klenk H.P."/>
            <person name="Kyrpides N.C."/>
        </authorList>
    </citation>
    <scope>NUCLEOTIDE SEQUENCE [LARGE SCALE GENOMIC DNA]</scope>
    <source>
        <strain evidence="2">DSM 16511 / JCM 12458 / E9I37-1</strain>
    </source>
</reference>
<dbReference type="InterPro" id="IPR017945">
    <property type="entry name" value="DHBP_synth_RibB-like_a/b_dom"/>
</dbReference>
<dbReference type="eggNOG" id="COG0009">
    <property type="taxonomic scope" value="Bacteria"/>
</dbReference>
<keyword evidence="2" id="KW-1185">Reference proteome</keyword>
<dbReference type="HOGENOM" id="CLU_117136_0_0_7"/>
<dbReference type="Proteomes" id="UP000008633">
    <property type="component" value="Chromosome"/>
</dbReference>
<dbReference type="EMBL" id="CP002452">
    <property type="protein sequence ID" value="ADV46476.1"/>
    <property type="molecule type" value="Genomic_DNA"/>
</dbReference>